<evidence type="ECO:0000313" key="3">
    <source>
        <dbReference type="Proteomes" id="UP000663203"/>
    </source>
</evidence>
<organism evidence="2 3">
    <name type="scientific">Haloterrigena alkaliphila</name>
    <dbReference type="NCBI Taxonomy" id="2816475"/>
    <lineage>
        <taxon>Archaea</taxon>
        <taxon>Methanobacteriati</taxon>
        <taxon>Methanobacteriota</taxon>
        <taxon>Stenosarchaea group</taxon>
        <taxon>Halobacteria</taxon>
        <taxon>Halobacteriales</taxon>
        <taxon>Natrialbaceae</taxon>
        <taxon>Haloterrigena</taxon>
    </lineage>
</organism>
<dbReference type="AlphaFoldDB" id="A0A8A2VT07"/>
<reference evidence="2 3" key="1">
    <citation type="submission" date="2021-03" db="EMBL/GenBank/DDBJ databases">
        <title>Haloterrigena longa sp. nov. and Haloterrigena limicola sp. nov., extremely halophilic archaea isolated from a salt lake.</title>
        <authorList>
            <person name="Henglin C."/>
        </authorList>
    </citation>
    <scope>NUCLEOTIDE SEQUENCE [LARGE SCALE GENOMIC DNA]</scope>
    <source>
        <strain evidence="2 3">KZCA68</strain>
    </source>
</reference>
<dbReference type="InterPro" id="IPR050855">
    <property type="entry name" value="NDM-1-like"/>
</dbReference>
<evidence type="ECO:0000313" key="2">
    <source>
        <dbReference type="EMBL" id="QSX01169.1"/>
    </source>
</evidence>
<feature type="domain" description="Metallo-beta-lactamase" evidence="1">
    <location>
        <begin position="22"/>
        <end position="221"/>
    </location>
</feature>
<evidence type="ECO:0000259" key="1">
    <source>
        <dbReference type="SMART" id="SM00849"/>
    </source>
</evidence>
<dbReference type="SUPFAM" id="SSF56281">
    <property type="entry name" value="Metallo-hydrolase/oxidoreductase"/>
    <property type="match status" value="1"/>
</dbReference>
<name>A0A8A2VT07_9EURY</name>
<dbReference type="EMBL" id="CP071462">
    <property type="protein sequence ID" value="QSX01169.1"/>
    <property type="molecule type" value="Genomic_DNA"/>
</dbReference>
<dbReference type="CDD" id="cd07726">
    <property type="entry name" value="ST1585-like_MBL-fold"/>
    <property type="match status" value="1"/>
</dbReference>
<dbReference type="InterPro" id="IPR001279">
    <property type="entry name" value="Metallo-B-lactamas"/>
</dbReference>
<sequence>MTAFEVADGVYGIDVEMFDSGVASVYLFDDDDDPTLVDAGIATTAQKIMDGIEACGLSPSELSNLVLSHIHVDHTGAASALVDAVPDLNVYIHESTAPHLVDPSGLVESSKRAMGDHFELIGEQGSVPEENVVGIGDGGTTIDLGSNSLELIYAPGHSPDHFAVWNPERELLFAAECLGLYLKEADQLLPPATLPNFDVDGVAKAIEKLETLDPDRIVFPHFGEWPHDSDEAFETAETELHRYDEWILERYRDTESRDRTKEAVARELLDLSPPYDPVVESFFSTLLTDGYLKYHDII</sequence>
<accession>A0A8A2VT07</accession>
<dbReference type="PANTHER" id="PTHR42951">
    <property type="entry name" value="METALLO-BETA-LACTAMASE DOMAIN-CONTAINING"/>
    <property type="match status" value="1"/>
</dbReference>
<dbReference type="InterPro" id="IPR036866">
    <property type="entry name" value="RibonucZ/Hydroxyglut_hydro"/>
</dbReference>
<dbReference type="Proteomes" id="UP000663203">
    <property type="component" value="Chromosome"/>
</dbReference>
<dbReference type="Pfam" id="PF00753">
    <property type="entry name" value="Lactamase_B"/>
    <property type="match status" value="1"/>
</dbReference>
<proteinExistence type="predicted"/>
<dbReference type="SMART" id="SM00849">
    <property type="entry name" value="Lactamase_B"/>
    <property type="match status" value="1"/>
</dbReference>
<dbReference type="InterPro" id="IPR037482">
    <property type="entry name" value="ST1585_MBL-fold"/>
</dbReference>
<dbReference type="Gene3D" id="3.60.15.10">
    <property type="entry name" value="Ribonuclease Z/Hydroxyacylglutathione hydrolase-like"/>
    <property type="match status" value="1"/>
</dbReference>
<dbReference type="KEGG" id="hakz:J0X25_09300"/>
<dbReference type="PANTHER" id="PTHR42951:SF4">
    <property type="entry name" value="ACYL-COENZYME A THIOESTERASE MBLAC2"/>
    <property type="match status" value="1"/>
</dbReference>
<gene>
    <name evidence="2" type="ORF">J0X25_09300</name>
</gene>
<protein>
    <submittedName>
        <fullName evidence="2">MBL fold metallo-hydrolase</fullName>
    </submittedName>
</protein>
<keyword evidence="3" id="KW-1185">Reference proteome</keyword>